<dbReference type="EMBL" id="KN817593">
    <property type="protein sequence ID" value="KJA18122.1"/>
    <property type="molecule type" value="Genomic_DNA"/>
</dbReference>
<protein>
    <submittedName>
        <fullName evidence="2">Uncharacterized protein</fullName>
    </submittedName>
</protein>
<proteinExistence type="predicted"/>
<accession>A0A0D2KU45</accession>
<dbReference type="Proteomes" id="UP000054270">
    <property type="component" value="Unassembled WGS sequence"/>
</dbReference>
<evidence type="ECO:0000256" key="1">
    <source>
        <dbReference type="SAM" id="MobiDB-lite"/>
    </source>
</evidence>
<evidence type="ECO:0000313" key="3">
    <source>
        <dbReference type="Proteomes" id="UP000054270"/>
    </source>
</evidence>
<sequence>MFEHFGALRLPPADSAFHPRSSTMTRFAFTPASSPRATPPPNIGFDVSTPMTPMLPYPDTHCCP</sequence>
<gene>
    <name evidence="2" type="ORF">HYPSUDRAFT_45571</name>
</gene>
<organism evidence="2 3">
    <name type="scientific">Hypholoma sublateritium (strain FD-334 SS-4)</name>
    <dbReference type="NCBI Taxonomy" id="945553"/>
    <lineage>
        <taxon>Eukaryota</taxon>
        <taxon>Fungi</taxon>
        <taxon>Dikarya</taxon>
        <taxon>Basidiomycota</taxon>
        <taxon>Agaricomycotina</taxon>
        <taxon>Agaricomycetes</taxon>
        <taxon>Agaricomycetidae</taxon>
        <taxon>Agaricales</taxon>
        <taxon>Agaricineae</taxon>
        <taxon>Strophariaceae</taxon>
        <taxon>Hypholoma</taxon>
    </lineage>
</organism>
<keyword evidence="3" id="KW-1185">Reference proteome</keyword>
<dbReference type="AlphaFoldDB" id="A0A0D2KU45"/>
<name>A0A0D2KU45_HYPSF</name>
<evidence type="ECO:0000313" key="2">
    <source>
        <dbReference type="EMBL" id="KJA18122.1"/>
    </source>
</evidence>
<reference evidence="3" key="1">
    <citation type="submission" date="2014-04" db="EMBL/GenBank/DDBJ databases">
        <title>Evolutionary Origins and Diversification of the Mycorrhizal Mutualists.</title>
        <authorList>
            <consortium name="DOE Joint Genome Institute"/>
            <consortium name="Mycorrhizal Genomics Consortium"/>
            <person name="Kohler A."/>
            <person name="Kuo A."/>
            <person name="Nagy L.G."/>
            <person name="Floudas D."/>
            <person name="Copeland A."/>
            <person name="Barry K.W."/>
            <person name="Cichocki N."/>
            <person name="Veneault-Fourrey C."/>
            <person name="LaButti K."/>
            <person name="Lindquist E.A."/>
            <person name="Lipzen A."/>
            <person name="Lundell T."/>
            <person name="Morin E."/>
            <person name="Murat C."/>
            <person name="Riley R."/>
            <person name="Ohm R."/>
            <person name="Sun H."/>
            <person name="Tunlid A."/>
            <person name="Henrissat B."/>
            <person name="Grigoriev I.V."/>
            <person name="Hibbett D.S."/>
            <person name="Martin F."/>
        </authorList>
    </citation>
    <scope>NUCLEOTIDE SEQUENCE [LARGE SCALE GENOMIC DNA]</scope>
    <source>
        <strain evidence="3">FD-334 SS-4</strain>
    </source>
</reference>
<feature type="region of interest" description="Disordered" evidence="1">
    <location>
        <begin position="30"/>
        <end position="50"/>
    </location>
</feature>